<sequence>MKNSERLSSEQPLQIDIVSDVVCPWCVIGYRQLAEALKRTNTLYEIHWHPFELNPNTPPDGLNLREHIMQKYGSTAEDSKDSRIRMTAAGAEVGFEFQFKDDTRTYNTFNVHQLLHWSDQQGRMHDLKQALFTAHFTNNRNVSDSTVLADIAADIGLDRAEALAVIEDQRFAKDIREAVQRSKEQGIQSVPSVIFKGRHLVSGAQGVENYISILQQLAKMTD</sequence>
<evidence type="ECO:0000313" key="3">
    <source>
        <dbReference type="Proteomes" id="UP000016761"/>
    </source>
</evidence>
<proteinExistence type="predicted"/>
<dbReference type="PANTHER" id="PTHR13887:SF41">
    <property type="entry name" value="THIOREDOXIN SUPERFAMILY PROTEIN"/>
    <property type="match status" value="1"/>
</dbReference>
<dbReference type="eggNOG" id="COG2761">
    <property type="taxonomic scope" value="Bacteria"/>
</dbReference>
<dbReference type="Proteomes" id="UP000016761">
    <property type="component" value="Unassembled WGS sequence"/>
</dbReference>
<dbReference type="PATRIC" id="fig|1354303.4.peg.2486"/>
<dbReference type="Pfam" id="PF01323">
    <property type="entry name" value="DSBA"/>
    <property type="match status" value="1"/>
</dbReference>
<dbReference type="GO" id="GO:0016853">
    <property type="term" value="F:isomerase activity"/>
    <property type="evidence" value="ECO:0007669"/>
    <property type="project" value="UniProtKB-KW"/>
</dbReference>
<dbReference type="PANTHER" id="PTHR13887">
    <property type="entry name" value="GLUTATHIONE S-TRANSFERASE KAPPA"/>
    <property type="match status" value="1"/>
</dbReference>
<dbReference type="STRING" id="1354303.M917_2528"/>
<dbReference type="SUPFAM" id="SSF52833">
    <property type="entry name" value="Thioredoxin-like"/>
    <property type="match status" value="1"/>
</dbReference>
<keyword evidence="2" id="KW-0413">Isomerase</keyword>
<dbReference type="EMBL" id="AUSW01000035">
    <property type="protein sequence ID" value="ERL54380.1"/>
    <property type="molecule type" value="Genomic_DNA"/>
</dbReference>
<dbReference type="OrthoDB" id="9799122at2"/>
<accession>U4T1W1</accession>
<dbReference type="InterPro" id="IPR036249">
    <property type="entry name" value="Thioredoxin-like_sf"/>
</dbReference>
<dbReference type="RefSeq" id="WP_021815140.1">
    <property type="nucleotide sequence ID" value="NZ_AUSW01000035.1"/>
</dbReference>
<comment type="caution">
    <text evidence="2">The sequence shown here is derived from an EMBL/GenBank/DDBJ whole genome shotgun (WGS) entry which is preliminary data.</text>
</comment>
<gene>
    <name evidence="2" type="ORF">M917_2528</name>
</gene>
<keyword evidence="3" id="KW-1185">Reference proteome</keyword>
<dbReference type="AlphaFoldDB" id="U4T1W1"/>
<dbReference type="GO" id="GO:0016491">
    <property type="term" value="F:oxidoreductase activity"/>
    <property type="evidence" value="ECO:0007669"/>
    <property type="project" value="InterPro"/>
</dbReference>
<reference evidence="2 3" key="1">
    <citation type="journal article" date="2013" name="Genome Announc.">
        <title>Draft Genome Sequence of Psychrobacter aquaticus Strain CMS 56T, Isolated from a Cyanobacterial Mat Sample Collected from Water Bodies in the McMurdo Dry Valley Region of Antarctica.</title>
        <authorList>
            <person name="Reddy G.S."/>
            <person name="Ara S."/>
            <person name="Singh A."/>
            <person name="Kumar Pinnaka A."/>
            <person name="Shivaji S."/>
        </authorList>
    </citation>
    <scope>NUCLEOTIDE SEQUENCE [LARGE SCALE GENOMIC DNA]</scope>
    <source>
        <strain evidence="2 3">CMS 56</strain>
    </source>
</reference>
<evidence type="ECO:0000313" key="2">
    <source>
        <dbReference type="EMBL" id="ERL54380.1"/>
    </source>
</evidence>
<dbReference type="Gene3D" id="3.40.30.10">
    <property type="entry name" value="Glutaredoxin"/>
    <property type="match status" value="1"/>
</dbReference>
<name>U4T1W1_9GAMM</name>
<dbReference type="CDD" id="cd03024">
    <property type="entry name" value="DsbA_FrnE"/>
    <property type="match status" value="1"/>
</dbReference>
<feature type="domain" description="DSBA-like thioredoxin" evidence="1">
    <location>
        <begin position="14"/>
        <end position="212"/>
    </location>
</feature>
<dbReference type="InterPro" id="IPR001853">
    <property type="entry name" value="DSBA-like_thioredoxin_dom"/>
</dbReference>
<organism evidence="2 3">
    <name type="scientific">Psychrobacter aquaticus CMS 56</name>
    <dbReference type="NCBI Taxonomy" id="1354303"/>
    <lineage>
        <taxon>Bacteria</taxon>
        <taxon>Pseudomonadati</taxon>
        <taxon>Pseudomonadota</taxon>
        <taxon>Gammaproteobacteria</taxon>
        <taxon>Moraxellales</taxon>
        <taxon>Moraxellaceae</taxon>
        <taxon>Psychrobacter</taxon>
    </lineage>
</organism>
<evidence type="ECO:0000259" key="1">
    <source>
        <dbReference type="Pfam" id="PF01323"/>
    </source>
</evidence>
<protein>
    <submittedName>
        <fullName evidence="2">2-hydroxychromene-2-carboxylate isomerase/DsbA-like thioredoxin domain</fullName>
    </submittedName>
</protein>